<dbReference type="Proteomes" id="UP000254968">
    <property type="component" value="Unassembled WGS sequence"/>
</dbReference>
<gene>
    <name evidence="1" type="ORF">NCTC13315_02235</name>
</gene>
<protein>
    <submittedName>
        <fullName evidence="1">Uncharacterized protein</fullName>
    </submittedName>
</protein>
<reference evidence="1 2" key="1">
    <citation type="submission" date="2018-06" db="EMBL/GenBank/DDBJ databases">
        <authorList>
            <consortium name="Pathogen Informatics"/>
            <person name="Doyle S."/>
        </authorList>
    </citation>
    <scope>NUCLEOTIDE SEQUENCE [LARGE SCALE GENOMIC DNA]</scope>
    <source>
        <strain evidence="1 2">NCTC13315</strain>
    </source>
</reference>
<organism evidence="1 2">
    <name type="scientific">Legionella beliardensis</name>
    <dbReference type="NCBI Taxonomy" id="91822"/>
    <lineage>
        <taxon>Bacteria</taxon>
        <taxon>Pseudomonadati</taxon>
        <taxon>Pseudomonadota</taxon>
        <taxon>Gammaproteobacteria</taxon>
        <taxon>Legionellales</taxon>
        <taxon>Legionellaceae</taxon>
        <taxon>Legionella</taxon>
    </lineage>
</organism>
<dbReference type="OrthoDB" id="5654180at2"/>
<accession>A0A378I3W4</accession>
<dbReference type="RefSeq" id="WP_115303356.1">
    <property type="nucleotide sequence ID" value="NZ_CAAAHO010000002.1"/>
</dbReference>
<name>A0A378I3W4_9GAMM</name>
<keyword evidence="2" id="KW-1185">Reference proteome</keyword>
<evidence type="ECO:0000313" key="1">
    <source>
        <dbReference type="EMBL" id="STX29683.1"/>
    </source>
</evidence>
<dbReference type="EMBL" id="UGNV01000001">
    <property type="protein sequence ID" value="STX29683.1"/>
    <property type="molecule type" value="Genomic_DNA"/>
</dbReference>
<sequence length="60" mass="6561">MDNKKERALAYQLAKEINHEQLKDVSGGGGNGLKVTTSTTFRPTGSTGAWDSFVDISMDW</sequence>
<dbReference type="AlphaFoldDB" id="A0A378I3W4"/>
<evidence type="ECO:0000313" key="2">
    <source>
        <dbReference type="Proteomes" id="UP000254968"/>
    </source>
</evidence>
<proteinExistence type="predicted"/>